<name>A0A9W8GRD0_9FUNG</name>
<evidence type="ECO:0000313" key="3">
    <source>
        <dbReference type="Proteomes" id="UP001151516"/>
    </source>
</evidence>
<comment type="caution">
    <text evidence="2">The sequence shown here is derived from an EMBL/GenBank/DDBJ whole genome shotgun (WGS) entry which is preliminary data.</text>
</comment>
<dbReference type="EMBL" id="JANBTX010000013">
    <property type="protein sequence ID" value="KAJ2690295.1"/>
    <property type="molecule type" value="Genomic_DNA"/>
</dbReference>
<gene>
    <name evidence="2" type="ORF">IWW39_000846</name>
</gene>
<organism evidence="2 3">
    <name type="scientific">Coemansia spiralis</name>
    <dbReference type="NCBI Taxonomy" id="417178"/>
    <lineage>
        <taxon>Eukaryota</taxon>
        <taxon>Fungi</taxon>
        <taxon>Fungi incertae sedis</taxon>
        <taxon>Zoopagomycota</taxon>
        <taxon>Kickxellomycotina</taxon>
        <taxon>Kickxellomycetes</taxon>
        <taxon>Kickxellales</taxon>
        <taxon>Kickxellaceae</taxon>
        <taxon>Coemansia</taxon>
    </lineage>
</organism>
<evidence type="ECO:0000256" key="1">
    <source>
        <dbReference type="SAM" id="Coils"/>
    </source>
</evidence>
<reference evidence="2" key="1">
    <citation type="submission" date="2022-07" db="EMBL/GenBank/DDBJ databases">
        <title>Phylogenomic reconstructions and comparative analyses of Kickxellomycotina fungi.</title>
        <authorList>
            <person name="Reynolds N.K."/>
            <person name="Stajich J.E."/>
            <person name="Barry K."/>
            <person name="Grigoriev I.V."/>
            <person name="Crous P."/>
            <person name="Smith M.E."/>
        </authorList>
    </citation>
    <scope>NUCLEOTIDE SEQUENCE</scope>
    <source>
        <strain evidence="2">CBS 109367</strain>
    </source>
</reference>
<feature type="coiled-coil region" evidence="1">
    <location>
        <begin position="43"/>
        <end position="84"/>
    </location>
</feature>
<dbReference type="AlphaFoldDB" id="A0A9W8GRD0"/>
<dbReference type="Gene3D" id="1.20.5.500">
    <property type="entry name" value="Single helix bin"/>
    <property type="match status" value="1"/>
</dbReference>
<dbReference type="Proteomes" id="UP001151516">
    <property type="component" value="Unassembled WGS sequence"/>
</dbReference>
<sequence length="85" mass="10174">MLRTIIQRQRSLIAPVRAAMQQTRQYTDKFDERETAFENKYIREQEMKKIKALQDELEKTKKQVGELEAKINEHHREAASKSQKK</sequence>
<evidence type="ECO:0000313" key="2">
    <source>
        <dbReference type="EMBL" id="KAJ2690295.1"/>
    </source>
</evidence>
<accession>A0A9W8GRD0</accession>
<proteinExistence type="predicted"/>
<protein>
    <submittedName>
        <fullName evidence="2">Uncharacterized protein</fullName>
    </submittedName>
</protein>
<keyword evidence="3" id="KW-1185">Reference proteome</keyword>
<dbReference type="OrthoDB" id="5555384at2759"/>
<keyword evidence="1" id="KW-0175">Coiled coil</keyword>